<name>A0ACA9L742_9GLOM</name>
<feature type="non-terminal residue" evidence="1">
    <location>
        <position position="1"/>
    </location>
</feature>
<dbReference type="Proteomes" id="UP000789366">
    <property type="component" value="Unassembled WGS sequence"/>
</dbReference>
<proteinExistence type="predicted"/>
<organism evidence="1 2">
    <name type="scientific">Cetraspora pellucida</name>
    <dbReference type="NCBI Taxonomy" id="1433469"/>
    <lineage>
        <taxon>Eukaryota</taxon>
        <taxon>Fungi</taxon>
        <taxon>Fungi incertae sedis</taxon>
        <taxon>Mucoromycota</taxon>
        <taxon>Glomeromycotina</taxon>
        <taxon>Glomeromycetes</taxon>
        <taxon>Diversisporales</taxon>
        <taxon>Gigasporaceae</taxon>
        <taxon>Cetraspora</taxon>
    </lineage>
</organism>
<accession>A0ACA9L742</accession>
<evidence type="ECO:0000313" key="2">
    <source>
        <dbReference type="Proteomes" id="UP000789366"/>
    </source>
</evidence>
<evidence type="ECO:0000313" key="1">
    <source>
        <dbReference type="EMBL" id="CAG8511312.1"/>
    </source>
</evidence>
<sequence>LLIFNILNLAADDLVGILKDFEDLIIYDTMKEVVKDFKGLIV</sequence>
<gene>
    <name evidence="1" type="ORF">SPELUC_LOCUS3490</name>
</gene>
<comment type="caution">
    <text evidence="1">The sequence shown here is derived from an EMBL/GenBank/DDBJ whole genome shotgun (WGS) entry which is preliminary data.</text>
</comment>
<dbReference type="EMBL" id="CAJVPW010002680">
    <property type="protein sequence ID" value="CAG8511312.1"/>
    <property type="molecule type" value="Genomic_DNA"/>
</dbReference>
<keyword evidence="2" id="KW-1185">Reference proteome</keyword>
<reference evidence="1" key="1">
    <citation type="submission" date="2021-06" db="EMBL/GenBank/DDBJ databases">
        <authorList>
            <person name="Kallberg Y."/>
            <person name="Tangrot J."/>
            <person name="Rosling A."/>
        </authorList>
    </citation>
    <scope>NUCLEOTIDE SEQUENCE</scope>
    <source>
        <strain evidence="1">28 12/20/2015</strain>
    </source>
</reference>
<protein>
    <submittedName>
        <fullName evidence="1">1379_t:CDS:1</fullName>
    </submittedName>
</protein>